<name>A0A4Y7PJQ8_9AGAM</name>
<reference evidence="2 3" key="1">
    <citation type="submission" date="2018-06" db="EMBL/GenBank/DDBJ databases">
        <title>A transcriptomic atlas of mushroom development highlights an independent origin of complex multicellularity.</title>
        <authorList>
            <consortium name="DOE Joint Genome Institute"/>
            <person name="Krizsan K."/>
            <person name="Almasi E."/>
            <person name="Merenyi Z."/>
            <person name="Sahu N."/>
            <person name="Viragh M."/>
            <person name="Koszo T."/>
            <person name="Mondo S."/>
            <person name="Kiss B."/>
            <person name="Balint B."/>
            <person name="Kues U."/>
            <person name="Barry K."/>
            <person name="Hegedus J.C."/>
            <person name="Henrissat B."/>
            <person name="Johnson J."/>
            <person name="Lipzen A."/>
            <person name="Ohm R."/>
            <person name="Nagy I."/>
            <person name="Pangilinan J."/>
            <person name="Yan J."/>
            <person name="Xiong Y."/>
            <person name="Grigoriev I.V."/>
            <person name="Hibbett D.S."/>
            <person name="Nagy L.G."/>
        </authorList>
    </citation>
    <scope>NUCLEOTIDE SEQUENCE [LARGE SCALE GENOMIC DNA]</scope>
    <source>
        <strain evidence="2 3">SZMC22713</strain>
    </source>
</reference>
<proteinExistence type="predicted"/>
<sequence length="412" mass="46060">MCQVCIISTSEDCPFCLSTGDDETYHENLGLVKCRENWNRLTAPGSTIINPPAQSPDCANRLPMSQQGILPFLGVALEASRDGAVHHIGNPGDPLREYQHPELPCLAHAMFLEAMDRQIEEEQAALADGYTYNKTYHPIVPVVVSSCVSGSEHWQGGAHYETHGRISSMGRTRSGFTFDAAIYRPWQDSYAPHLPNVPSSPLLDTHYAEQASQFLHFRAIDNDYNPYNHTLGFCPFLSFIPRAGPPDIRTTRLPFDSHVYNTWVPISRHPETAWREIFGMRRFSPIAQTSWSYANIWYEQTMESGMWPPEITLNPDGFSDKSSVGSISELTPEHFLPMVVSWRDDEEHILPNFTSWRGDEEAGDEEAGGCYLVGTGSSIHTPGFSSSSEGEKSHRSEPVDNGSPVHGNHYFP</sequence>
<dbReference type="EMBL" id="ML170265">
    <property type="protein sequence ID" value="TDL15714.1"/>
    <property type="molecule type" value="Genomic_DNA"/>
</dbReference>
<evidence type="ECO:0000313" key="2">
    <source>
        <dbReference type="EMBL" id="TDL15714.1"/>
    </source>
</evidence>
<feature type="region of interest" description="Disordered" evidence="1">
    <location>
        <begin position="381"/>
        <end position="412"/>
    </location>
</feature>
<dbReference type="STRING" id="50990.A0A4Y7PJQ8"/>
<evidence type="ECO:0000256" key="1">
    <source>
        <dbReference type="SAM" id="MobiDB-lite"/>
    </source>
</evidence>
<dbReference type="AlphaFoldDB" id="A0A4Y7PJQ8"/>
<accession>A0A4Y7PJQ8</accession>
<protein>
    <submittedName>
        <fullName evidence="2">Uncharacterized protein</fullName>
    </submittedName>
</protein>
<keyword evidence="3" id="KW-1185">Reference proteome</keyword>
<evidence type="ECO:0000313" key="3">
    <source>
        <dbReference type="Proteomes" id="UP000294933"/>
    </source>
</evidence>
<organism evidence="2 3">
    <name type="scientific">Rickenella mellea</name>
    <dbReference type="NCBI Taxonomy" id="50990"/>
    <lineage>
        <taxon>Eukaryota</taxon>
        <taxon>Fungi</taxon>
        <taxon>Dikarya</taxon>
        <taxon>Basidiomycota</taxon>
        <taxon>Agaricomycotina</taxon>
        <taxon>Agaricomycetes</taxon>
        <taxon>Hymenochaetales</taxon>
        <taxon>Rickenellaceae</taxon>
        <taxon>Rickenella</taxon>
    </lineage>
</organism>
<feature type="compositionally biased region" description="Basic and acidic residues" evidence="1">
    <location>
        <begin position="389"/>
        <end position="398"/>
    </location>
</feature>
<dbReference type="VEuPathDB" id="FungiDB:BD410DRAFT_808711"/>
<gene>
    <name evidence="2" type="ORF">BD410DRAFT_808711</name>
</gene>
<dbReference type="Proteomes" id="UP000294933">
    <property type="component" value="Unassembled WGS sequence"/>
</dbReference>